<protein>
    <submittedName>
        <fullName evidence="2">Uncharacterized protein</fullName>
    </submittedName>
</protein>
<feature type="transmembrane region" description="Helical" evidence="1">
    <location>
        <begin position="84"/>
        <end position="102"/>
    </location>
</feature>
<name>A0A0F9L592_9ZZZZ</name>
<evidence type="ECO:0000256" key="1">
    <source>
        <dbReference type="SAM" id="Phobius"/>
    </source>
</evidence>
<accession>A0A0F9L592</accession>
<evidence type="ECO:0000313" key="2">
    <source>
        <dbReference type="EMBL" id="KKM22775.1"/>
    </source>
</evidence>
<dbReference type="EMBL" id="LAZR01013262">
    <property type="protein sequence ID" value="KKM22775.1"/>
    <property type="molecule type" value="Genomic_DNA"/>
</dbReference>
<sequence length="135" mass="13963">MLIAVSLGVMLILTIFSVVAGASWFSLGVNSSLAGPEGMAGAGGFSIDPISGATGIIIVIVALGVIFGLRFFSSGLSDTSIRTLIIGLSYGSLWILFSVFAQPLLSDILIFGSLIYITLTIAFTIGVIQKITQST</sequence>
<organism evidence="2">
    <name type="scientific">marine sediment metagenome</name>
    <dbReference type="NCBI Taxonomy" id="412755"/>
    <lineage>
        <taxon>unclassified sequences</taxon>
        <taxon>metagenomes</taxon>
        <taxon>ecological metagenomes</taxon>
    </lineage>
</organism>
<keyword evidence="1" id="KW-1133">Transmembrane helix</keyword>
<reference evidence="2" key="1">
    <citation type="journal article" date="2015" name="Nature">
        <title>Complex archaea that bridge the gap between prokaryotes and eukaryotes.</title>
        <authorList>
            <person name="Spang A."/>
            <person name="Saw J.H."/>
            <person name="Jorgensen S.L."/>
            <person name="Zaremba-Niedzwiedzka K."/>
            <person name="Martijn J."/>
            <person name="Lind A.E."/>
            <person name="van Eijk R."/>
            <person name="Schleper C."/>
            <person name="Guy L."/>
            <person name="Ettema T.J."/>
        </authorList>
    </citation>
    <scope>NUCLEOTIDE SEQUENCE</scope>
</reference>
<proteinExistence type="predicted"/>
<keyword evidence="1" id="KW-0472">Membrane</keyword>
<gene>
    <name evidence="2" type="ORF">LCGC14_1621880</name>
</gene>
<feature type="transmembrane region" description="Helical" evidence="1">
    <location>
        <begin position="50"/>
        <end position="72"/>
    </location>
</feature>
<feature type="transmembrane region" description="Helical" evidence="1">
    <location>
        <begin position="108"/>
        <end position="128"/>
    </location>
</feature>
<dbReference type="AlphaFoldDB" id="A0A0F9L592"/>
<comment type="caution">
    <text evidence="2">The sequence shown here is derived from an EMBL/GenBank/DDBJ whole genome shotgun (WGS) entry which is preliminary data.</text>
</comment>
<keyword evidence="1" id="KW-0812">Transmembrane</keyword>